<evidence type="ECO:0000313" key="5">
    <source>
        <dbReference type="Proteomes" id="UP001428341"/>
    </source>
</evidence>
<feature type="compositionally biased region" description="Polar residues" evidence="2">
    <location>
        <begin position="197"/>
        <end position="210"/>
    </location>
</feature>
<dbReference type="Pfam" id="PF26133">
    <property type="entry name" value="DUF8039"/>
    <property type="match status" value="1"/>
</dbReference>
<feature type="coiled-coil region" evidence="1">
    <location>
        <begin position="140"/>
        <end position="188"/>
    </location>
</feature>
<evidence type="ECO:0000256" key="1">
    <source>
        <dbReference type="SAM" id="Coils"/>
    </source>
</evidence>
<dbReference type="EMBL" id="JBCGBO010000006">
    <property type="protein sequence ID" value="KAK9193018.1"/>
    <property type="molecule type" value="Genomic_DNA"/>
</dbReference>
<keyword evidence="1" id="KW-0175">Coiled coil</keyword>
<dbReference type="Proteomes" id="UP001428341">
    <property type="component" value="Unassembled WGS sequence"/>
</dbReference>
<proteinExistence type="predicted"/>
<evidence type="ECO:0000259" key="3">
    <source>
        <dbReference type="Pfam" id="PF26133"/>
    </source>
</evidence>
<accession>A0AAP0QHW6</accession>
<evidence type="ECO:0000256" key="2">
    <source>
        <dbReference type="SAM" id="MobiDB-lite"/>
    </source>
</evidence>
<feature type="domain" description="DUF8039" evidence="3">
    <location>
        <begin position="211"/>
        <end position="298"/>
    </location>
</feature>
<dbReference type="InterPro" id="IPR058352">
    <property type="entry name" value="DUF8039"/>
</dbReference>
<dbReference type="Pfam" id="PF03004">
    <property type="entry name" value="Transposase_24"/>
    <property type="match status" value="1"/>
</dbReference>
<dbReference type="InterPro" id="IPR004252">
    <property type="entry name" value="Probable_transposase_24"/>
</dbReference>
<keyword evidence="5" id="KW-1185">Reference proteome</keyword>
<dbReference type="AlphaFoldDB" id="A0AAP0QHW6"/>
<dbReference type="PANTHER" id="PTHR33018">
    <property type="entry name" value="OS10G0338966 PROTEIN-RELATED"/>
    <property type="match status" value="1"/>
</dbReference>
<name>A0AAP0QHW6_9ROSI</name>
<feature type="region of interest" description="Disordered" evidence="2">
    <location>
        <begin position="39"/>
        <end position="62"/>
    </location>
</feature>
<protein>
    <recommendedName>
        <fullName evidence="3">DUF8039 domain-containing protein</fullName>
    </recommendedName>
</protein>
<evidence type="ECO:0000313" key="4">
    <source>
        <dbReference type="EMBL" id="KAK9193018.1"/>
    </source>
</evidence>
<sequence>MAKSLCVPGDGWALEGFKIKASSEDIERSEGFKKIRKKQIPQTTGRRGLARMTEDMKKSSGKTEVPRVDVWIRAHTKKDGQPVNIQAGETIDKLKETLQDPSRHSSNNLRDDALSQVLRPDNSHLTAIGKGVTISKLAILSQMESIIAKLTKEHDEIKKENAQMKQEQDEMKKALSDMRSLVEELQKRQSHFHETETNGNPPKTPLTSPMSVKAIPNITKCKMLDLEGSDTVVAEGRWSSSDPNALVHHIPLGSNAIRVWVDIARQPLKFLWKVTPYMTTIEESVGSTIAWPADRVILFAAN</sequence>
<gene>
    <name evidence="4" type="ORF">WN944_003714</name>
</gene>
<organism evidence="4 5">
    <name type="scientific">Citrus x changshan-huyou</name>
    <dbReference type="NCBI Taxonomy" id="2935761"/>
    <lineage>
        <taxon>Eukaryota</taxon>
        <taxon>Viridiplantae</taxon>
        <taxon>Streptophyta</taxon>
        <taxon>Embryophyta</taxon>
        <taxon>Tracheophyta</taxon>
        <taxon>Spermatophyta</taxon>
        <taxon>Magnoliopsida</taxon>
        <taxon>eudicotyledons</taxon>
        <taxon>Gunneridae</taxon>
        <taxon>Pentapetalae</taxon>
        <taxon>rosids</taxon>
        <taxon>malvids</taxon>
        <taxon>Sapindales</taxon>
        <taxon>Rutaceae</taxon>
        <taxon>Aurantioideae</taxon>
        <taxon>Citrus</taxon>
    </lineage>
</organism>
<comment type="caution">
    <text evidence="4">The sequence shown here is derived from an EMBL/GenBank/DDBJ whole genome shotgun (WGS) entry which is preliminary data.</text>
</comment>
<dbReference type="PANTHER" id="PTHR33018:SF31">
    <property type="entry name" value="TRANSPOSASE, PTTA_EN_SPM, PLANT"/>
    <property type="match status" value="1"/>
</dbReference>
<feature type="region of interest" description="Disordered" evidence="2">
    <location>
        <begin position="189"/>
        <end position="210"/>
    </location>
</feature>
<reference evidence="4 5" key="1">
    <citation type="submission" date="2024-05" db="EMBL/GenBank/DDBJ databases">
        <title>Haplotype-resolved chromosome-level genome assembly of Huyou (Citrus changshanensis).</title>
        <authorList>
            <person name="Miao C."/>
            <person name="Chen W."/>
            <person name="Wu Y."/>
            <person name="Wang L."/>
            <person name="Zhao S."/>
            <person name="Grierson D."/>
            <person name="Xu C."/>
            <person name="Chen K."/>
        </authorList>
    </citation>
    <scope>NUCLEOTIDE SEQUENCE [LARGE SCALE GENOMIC DNA]</scope>
    <source>
        <strain evidence="4">01-14</strain>
        <tissue evidence="4">Leaf</tissue>
    </source>
</reference>